<organism evidence="1 2">
    <name type="scientific">Auxenochlorella protothecoides</name>
    <name type="common">Green microalga</name>
    <name type="synonym">Chlorella protothecoides</name>
    <dbReference type="NCBI Taxonomy" id="3075"/>
    <lineage>
        <taxon>Eukaryota</taxon>
        <taxon>Viridiplantae</taxon>
        <taxon>Chlorophyta</taxon>
        <taxon>core chlorophytes</taxon>
        <taxon>Trebouxiophyceae</taxon>
        <taxon>Chlorellales</taxon>
        <taxon>Chlorellaceae</taxon>
        <taxon>Auxenochlorella</taxon>
    </lineage>
</organism>
<proteinExistence type="predicted"/>
<reference evidence="2" key="1">
    <citation type="journal article" date="2018" name="Algal Res.">
        <title>Characterization of plant carbon substrate utilization by Auxenochlorella protothecoides.</title>
        <authorList>
            <person name="Vogler B.W."/>
            <person name="Starkenburg S.R."/>
            <person name="Sudasinghe N."/>
            <person name="Schambach J.Y."/>
            <person name="Rollin J.A."/>
            <person name="Pattathil S."/>
            <person name="Barry A.N."/>
        </authorList>
    </citation>
    <scope>NUCLEOTIDE SEQUENCE [LARGE SCALE GENOMIC DNA]</scope>
    <source>
        <strain evidence="2">UTEX 25</strain>
    </source>
</reference>
<dbReference type="Gene3D" id="3.40.50.1820">
    <property type="entry name" value="alpha/beta hydrolase"/>
    <property type="match status" value="1"/>
</dbReference>
<dbReference type="InterPro" id="IPR029058">
    <property type="entry name" value="AB_hydrolase_fold"/>
</dbReference>
<dbReference type="Proteomes" id="UP000279271">
    <property type="component" value="Unassembled WGS sequence"/>
</dbReference>
<protein>
    <recommendedName>
        <fullName evidence="3">GPI inositol-deacylase</fullName>
    </recommendedName>
</protein>
<gene>
    <name evidence="1" type="ORF">APUTEX25_005260</name>
</gene>
<evidence type="ECO:0000313" key="1">
    <source>
        <dbReference type="EMBL" id="RMZ53271.1"/>
    </source>
</evidence>
<evidence type="ECO:0008006" key="3">
    <source>
        <dbReference type="Google" id="ProtNLM"/>
    </source>
</evidence>
<evidence type="ECO:0000313" key="2">
    <source>
        <dbReference type="Proteomes" id="UP000279271"/>
    </source>
</evidence>
<comment type="caution">
    <text evidence="1">The sequence shown here is derived from an EMBL/GenBank/DDBJ whole genome shotgun (WGS) entry which is preliminary data.</text>
</comment>
<dbReference type="EMBL" id="QOKY01000199">
    <property type="protein sequence ID" value="RMZ53271.1"/>
    <property type="molecule type" value="Genomic_DNA"/>
</dbReference>
<dbReference type="PANTHER" id="PTHR47909">
    <property type="entry name" value="ALPHA/BETA-HYDROLASES SUPERFAMILY PROTEIN"/>
    <property type="match status" value="1"/>
</dbReference>
<name>A0A3M7KRX5_AUXPR</name>
<accession>A0A3M7KRX5</accession>
<dbReference type="SUPFAM" id="SSF53474">
    <property type="entry name" value="alpha/beta-Hydrolases"/>
    <property type="match status" value="1"/>
</dbReference>
<sequence>MSRLDWARNAAGLRQAAYWKGTLHPRPTVDWYLDRVSHAAEAALRALGGEAPLTLLAHSAGGWLGRVYLGARPPAAHRVDAYVSLGSPQAPPPDGTFDQTRGILRAVEEAYPGAHEPGVAYTTVAGRYACGAPLAGPGGARARLLGLAYAQVCGGGGAVWGDGVVPVQSAHLEGARQLTLDGVYHSPLGAREAAAAAGAAAATAAAGTGVTDLGAVLDHWVGGVWGWRGEGAGEA</sequence>
<dbReference type="PANTHER" id="PTHR47909:SF2">
    <property type="entry name" value="GPI INOSITOL-DEACYLASE"/>
    <property type="match status" value="1"/>
</dbReference>
<dbReference type="AlphaFoldDB" id="A0A3M7KRX5"/>